<dbReference type="AlphaFoldDB" id="A0AAN7SJ94"/>
<reference evidence="3" key="1">
    <citation type="submission" date="2023-01" db="EMBL/GenBank/DDBJ databases">
        <title>Key to firefly adult light organ development and bioluminescence: homeobox transcription factors regulate luciferase expression and transportation to peroxisome.</title>
        <authorList>
            <person name="Fu X."/>
        </authorList>
    </citation>
    <scope>NUCLEOTIDE SEQUENCE [LARGE SCALE GENOMIC DNA]</scope>
</reference>
<evidence type="ECO:0000313" key="2">
    <source>
        <dbReference type="EMBL" id="KAK4884417.1"/>
    </source>
</evidence>
<organism evidence="2 3">
    <name type="scientific">Aquatica leii</name>
    <dbReference type="NCBI Taxonomy" id="1421715"/>
    <lineage>
        <taxon>Eukaryota</taxon>
        <taxon>Metazoa</taxon>
        <taxon>Ecdysozoa</taxon>
        <taxon>Arthropoda</taxon>
        <taxon>Hexapoda</taxon>
        <taxon>Insecta</taxon>
        <taxon>Pterygota</taxon>
        <taxon>Neoptera</taxon>
        <taxon>Endopterygota</taxon>
        <taxon>Coleoptera</taxon>
        <taxon>Polyphaga</taxon>
        <taxon>Elateriformia</taxon>
        <taxon>Elateroidea</taxon>
        <taxon>Lampyridae</taxon>
        <taxon>Luciolinae</taxon>
        <taxon>Aquatica</taxon>
    </lineage>
</organism>
<dbReference type="EMBL" id="JARPUR010000001">
    <property type="protein sequence ID" value="KAK4884417.1"/>
    <property type="molecule type" value="Genomic_DNA"/>
</dbReference>
<accession>A0AAN7SJ94</accession>
<keyword evidence="1" id="KW-1133">Transmembrane helix</keyword>
<gene>
    <name evidence="2" type="ORF">RN001_000688</name>
</gene>
<protein>
    <submittedName>
        <fullName evidence="2">Uncharacterized protein</fullName>
    </submittedName>
</protein>
<feature type="transmembrane region" description="Helical" evidence="1">
    <location>
        <begin position="26"/>
        <end position="48"/>
    </location>
</feature>
<keyword evidence="3" id="KW-1185">Reference proteome</keyword>
<dbReference type="Proteomes" id="UP001353858">
    <property type="component" value="Unassembled WGS sequence"/>
</dbReference>
<name>A0AAN7SJ94_9COLE</name>
<proteinExistence type="predicted"/>
<keyword evidence="1" id="KW-0812">Transmembrane</keyword>
<evidence type="ECO:0000256" key="1">
    <source>
        <dbReference type="SAM" id="Phobius"/>
    </source>
</evidence>
<sequence length="160" mass="18637">MHRVLSGQTARCIETSQEYVSKRLCISFVFVFAFFSMLGGFFLGRYALNYSDIKKSMEEKNPYAEVTNRLAISANKIKTLSLELSHSRQTKTSAFNYTALYSQFECQRNCKLVVDNYKFKHNLSVDVYETILEEFHSLDDCYNNITHYLETELTSIKDIK</sequence>
<keyword evidence="1" id="KW-0472">Membrane</keyword>
<evidence type="ECO:0000313" key="3">
    <source>
        <dbReference type="Proteomes" id="UP001353858"/>
    </source>
</evidence>
<comment type="caution">
    <text evidence="2">The sequence shown here is derived from an EMBL/GenBank/DDBJ whole genome shotgun (WGS) entry which is preliminary data.</text>
</comment>